<dbReference type="PANTHER" id="PTHR43300:SF7">
    <property type="entry name" value="UDP-N-ACETYLBACILLOSAMINE N-ACETYLTRANSFERASE"/>
    <property type="match status" value="1"/>
</dbReference>
<dbReference type="EC" id="2.3.1.203" evidence="1"/>
<dbReference type="GO" id="GO:0016746">
    <property type="term" value="F:acyltransferase activity"/>
    <property type="evidence" value="ECO:0007669"/>
    <property type="project" value="UniProtKB-KW"/>
</dbReference>
<dbReference type="InterPro" id="IPR050179">
    <property type="entry name" value="Trans_hexapeptide_repeat"/>
</dbReference>
<keyword evidence="1" id="KW-0012">Acyltransferase</keyword>
<dbReference type="Gene3D" id="3.40.50.20">
    <property type="match status" value="1"/>
</dbReference>
<dbReference type="EMBL" id="VSSQ01054899">
    <property type="protein sequence ID" value="MPN08812.1"/>
    <property type="molecule type" value="Genomic_DNA"/>
</dbReference>
<dbReference type="InterPro" id="IPR020019">
    <property type="entry name" value="AcTrfase_PglD-like"/>
</dbReference>
<proteinExistence type="predicted"/>
<sequence>MGFDIIGDDSFLEKYYQSGVKYAFVTVGSVGNTSVRERLFIKLKKIGFLLPAVIDKSANVSGYADLSEGVYIGRNASVNAGTEIKAMAIINTGAIVEHSCRIGEFAHISPGAVLCGDVTIGKHTHIGANATVKNGIVIGDHSLIGAQSNVVDPLQDHIIAYGNPCRRVGYHG</sequence>
<evidence type="ECO:0000313" key="1">
    <source>
        <dbReference type="EMBL" id="MPN08812.1"/>
    </source>
</evidence>
<accession>A0A645F5L8</accession>
<dbReference type="Pfam" id="PF00132">
    <property type="entry name" value="Hexapep"/>
    <property type="match status" value="1"/>
</dbReference>
<dbReference type="SUPFAM" id="SSF51161">
    <property type="entry name" value="Trimeric LpxA-like enzymes"/>
    <property type="match status" value="1"/>
</dbReference>
<dbReference type="AlphaFoldDB" id="A0A645F5L8"/>
<dbReference type="InterPro" id="IPR011004">
    <property type="entry name" value="Trimer_LpxA-like_sf"/>
</dbReference>
<reference evidence="1" key="1">
    <citation type="submission" date="2019-08" db="EMBL/GenBank/DDBJ databases">
        <authorList>
            <person name="Kucharzyk K."/>
            <person name="Murdoch R.W."/>
            <person name="Higgins S."/>
            <person name="Loffler F."/>
        </authorList>
    </citation>
    <scope>NUCLEOTIDE SEQUENCE</scope>
</reference>
<dbReference type="PANTHER" id="PTHR43300">
    <property type="entry name" value="ACETYLTRANSFERASE"/>
    <property type="match status" value="1"/>
</dbReference>
<dbReference type="CDD" id="cd03360">
    <property type="entry name" value="LbH_AT_putative"/>
    <property type="match status" value="1"/>
</dbReference>
<organism evidence="1">
    <name type="scientific">bioreactor metagenome</name>
    <dbReference type="NCBI Taxonomy" id="1076179"/>
    <lineage>
        <taxon>unclassified sequences</taxon>
        <taxon>metagenomes</taxon>
        <taxon>ecological metagenomes</taxon>
    </lineage>
</organism>
<dbReference type="InterPro" id="IPR001451">
    <property type="entry name" value="Hexapep"/>
</dbReference>
<keyword evidence="1" id="KW-0808">Transferase</keyword>
<comment type="caution">
    <text evidence="1">The sequence shown here is derived from an EMBL/GenBank/DDBJ whole genome shotgun (WGS) entry which is preliminary data.</text>
</comment>
<gene>
    <name evidence="1" type="primary">pglD_4</name>
    <name evidence="1" type="ORF">SDC9_156097</name>
</gene>
<protein>
    <submittedName>
        <fullName evidence="1">UDP-N-acetylbacillosamine N-acetyltransferase</fullName>
        <ecNumber evidence="1">2.3.1.203</ecNumber>
    </submittedName>
</protein>
<dbReference type="Gene3D" id="2.160.10.10">
    <property type="entry name" value="Hexapeptide repeat proteins"/>
    <property type="match status" value="1"/>
</dbReference>
<name>A0A645F5L8_9ZZZZ</name>